<dbReference type="CDD" id="cd07737">
    <property type="entry name" value="YcbL-like_MBL-fold"/>
    <property type="match status" value="1"/>
</dbReference>
<gene>
    <name evidence="6" type="ORF">O7U_00621</name>
</gene>
<evidence type="ECO:0000259" key="5">
    <source>
        <dbReference type="SMART" id="SM00849"/>
    </source>
</evidence>
<dbReference type="InterPro" id="IPR051453">
    <property type="entry name" value="MBL_Glyoxalase_II"/>
</dbReference>
<dbReference type="InterPro" id="IPR036866">
    <property type="entry name" value="RibonucZ/Hydroxyglut_hydro"/>
</dbReference>
<keyword evidence="4" id="KW-0862">Zinc</keyword>
<comment type="cofactor">
    <cofactor evidence="1">
        <name>Zn(2+)</name>
        <dbReference type="ChEBI" id="CHEBI:29105"/>
    </cofactor>
</comment>
<reference evidence="6 7" key="1">
    <citation type="submission" date="2012-04" db="EMBL/GenBank/DDBJ databases">
        <title>The Genome Sequence of Bartonella quintana JK 68.</title>
        <authorList>
            <consortium name="The Broad Institute Genome Sequencing Platform"/>
            <consortium name="The Broad Institute Genome Sequencing Center for Infectious Disease"/>
            <person name="Feldgarden M."/>
            <person name="Kirby J."/>
            <person name="Kosoy M."/>
            <person name="Birtles R."/>
            <person name="Probert W.S."/>
            <person name="Chiaraviglio L."/>
            <person name="Walker B."/>
            <person name="Young S.K."/>
            <person name="Zeng Q."/>
            <person name="Gargeya S."/>
            <person name="Fitzgerald M."/>
            <person name="Haas B."/>
            <person name="Abouelleil A."/>
            <person name="Alvarado L."/>
            <person name="Arachchi H.M."/>
            <person name="Berlin A.M."/>
            <person name="Chapman S.B."/>
            <person name="Goldberg J."/>
            <person name="Griggs A."/>
            <person name="Gujja S."/>
            <person name="Hansen M."/>
            <person name="Howarth C."/>
            <person name="Imamovic A."/>
            <person name="Larimer J."/>
            <person name="McCowen C."/>
            <person name="Montmayeur A."/>
            <person name="Murphy C."/>
            <person name="Neiman D."/>
            <person name="Pearson M."/>
            <person name="Priest M."/>
            <person name="Roberts A."/>
            <person name="Saif S."/>
            <person name="Shea T."/>
            <person name="Sisk P."/>
            <person name="Sykes S."/>
            <person name="Wortman J."/>
            <person name="Nusbaum C."/>
            <person name="Birren B."/>
        </authorList>
    </citation>
    <scope>NUCLEOTIDE SEQUENCE [LARGE SCALE GENOMIC DNA]</scope>
    <source>
        <strain evidence="6 7">JK 68</strain>
    </source>
</reference>
<dbReference type="Pfam" id="PF00753">
    <property type="entry name" value="Lactamase_B"/>
    <property type="match status" value="1"/>
</dbReference>
<sequence>MHKDVEQAILFYKGNEKSVTYKLEKNFTFEKNIMTNLRTHIIPVTPFQQNCTLLFDNEQKVGVLVDPGGDWFRIQEVIRKTGIIVEAIWITHGHFDHVGAAMQAKEALNVKIIGSHRDDKPVMASVSESAKNYGITDACTCIPDQWLEDGDSVHFVGHVFHVLHTPGHSPGHVIYFNEKERFALLGDVLFRGSIGRTDFPFCSHKELMKSLREKILPLGDDVRFICGHGPDSQLGYERQWNPFLQGLMDE</sequence>
<evidence type="ECO:0000256" key="2">
    <source>
        <dbReference type="ARBA" id="ARBA00022723"/>
    </source>
</evidence>
<dbReference type="PANTHER" id="PTHR46233:SF3">
    <property type="entry name" value="HYDROXYACYLGLUTATHIONE HYDROLASE GLOC"/>
    <property type="match status" value="1"/>
</dbReference>
<evidence type="ECO:0000256" key="3">
    <source>
        <dbReference type="ARBA" id="ARBA00022801"/>
    </source>
</evidence>
<dbReference type="InterPro" id="IPR001279">
    <property type="entry name" value="Metallo-B-lactamas"/>
</dbReference>
<feature type="domain" description="Metallo-beta-lactamase" evidence="5">
    <location>
        <begin position="48"/>
        <end position="228"/>
    </location>
</feature>
<evidence type="ECO:0000256" key="4">
    <source>
        <dbReference type="ARBA" id="ARBA00022833"/>
    </source>
</evidence>
<dbReference type="SUPFAM" id="SSF56281">
    <property type="entry name" value="Metallo-hydrolase/oxidoreductase"/>
    <property type="match status" value="1"/>
</dbReference>
<evidence type="ECO:0000256" key="1">
    <source>
        <dbReference type="ARBA" id="ARBA00001947"/>
    </source>
</evidence>
<accession>A0ABR4SPL4</accession>
<protein>
    <recommendedName>
        <fullName evidence="5">Metallo-beta-lactamase domain-containing protein</fullName>
    </recommendedName>
</protein>
<dbReference type="EMBL" id="AHPD01000007">
    <property type="protein sequence ID" value="KEC66090.1"/>
    <property type="molecule type" value="Genomic_DNA"/>
</dbReference>
<organism evidence="6 7">
    <name type="scientific">Bartonella quintana JK 68</name>
    <dbReference type="NCBI Taxonomy" id="1134503"/>
    <lineage>
        <taxon>Bacteria</taxon>
        <taxon>Pseudomonadati</taxon>
        <taxon>Pseudomonadota</taxon>
        <taxon>Alphaproteobacteria</taxon>
        <taxon>Hyphomicrobiales</taxon>
        <taxon>Bartonellaceae</taxon>
        <taxon>Bartonella</taxon>
    </lineage>
</organism>
<name>A0ABR4SPL4_BARQI</name>
<dbReference type="PANTHER" id="PTHR46233">
    <property type="entry name" value="HYDROXYACYLGLUTATHIONE HYDROLASE GLOC"/>
    <property type="match status" value="1"/>
</dbReference>
<dbReference type="SMART" id="SM00849">
    <property type="entry name" value="Lactamase_B"/>
    <property type="match status" value="1"/>
</dbReference>
<evidence type="ECO:0000313" key="7">
    <source>
        <dbReference type="Proteomes" id="UP000027143"/>
    </source>
</evidence>
<evidence type="ECO:0000313" key="6">
    <source>
        <dbReference type="EMBL" id="KEC66090.1"/>
    </source>
</evidence>
<dbReference type="Gene3D" id="3.60.15.10">
    <property type="entry name" value="Ribonuclease Z/Hydroxyacylglutathione hydrolase-like"/>
    <property type="match status" value="1"/>
</dbReference>
<comment type="caution">
    <text evidence="6">The sequence shown here is derived from an EMBL/GenBank/DDBJ whole genome shotgun (WGS) entry which is preliminary data.</text>
</comment>
<keyword evidence="3" id="KW-0378">Hydrolase</keyword>
<dbReference type="Proteomes" id="UP000027143">
    <property type="component" value="Unassembled WGS sequence"/>
</dbReference>
<keyword evidence="7" id="KW-1185">Reference proteome</keyword>
<proteinExistence type="predicted"/>
<keyword evidence="2" id="KW-0479">Metal-binding</keyword>